<dbReference type="InterPro" id="IPR036188">
    <property type="entry name" value="FAD/NAD-bd_sf"/>
</dbReference>
<evidence type="ECO:0000313" key="2">
    <source>
        <dbReference type="EMBL" id="OKH94287.1"/>
    </source>
</evidence>
<evidence type="ECO:0000313" key="3">
    <source>
        <dbReference type="Proteomes" id="UP000186455"/>
    </source>
</evidence>
<dbReference type="SUPFAM" id="SSF51905">
    <property type="entry name" value="FAD/NAD(P)-binding domain"/>
    <property type="match status" value="1"/>
</dbReference>
<dbReference type="GO" id="GO:0071949">
    <property type="term" value="F:FAD binding"/>
    <property type="evidence" value="ECO:0007669"/>
    <property type="project" value="InterPro"/>
</dbReference>
<feature type="domain" description="FAD-binding" evidence="1">
    <location>
        <begin position="3"/>
        <end position="341"/>
    </location>
</feature>
<dbReference type="STRING" id="1048205.AB852_14925"/>
<organism evidence="2 3">
    <name type="scientific">Streptomyces uncialis</name>
    <dbReference type="NCBI Taxonomy" id="1048205"/>
    <lineage>
        <taxon>Bacteria</taxon>
        <taxon>Bacillati</taxon>
        <taxon>Actinomycetota</taxon>
        <taxon>Actinomycetes</taxon>
        <taxon>Kitasatosporales</taxon>
        <taxon>Streptomycetaceae</taxon>
        <taxon>Streptomyces</taxon>
    </lineage>
</organism>
<dbReference type="PANTHER" id="PTHR43422">
    <property type="entry name" value="THIAMINE THIAZOLE SYNTHASE"/>
    <property type="match status" value="1"/>
</dbReference>
<evidence type="ECO:0000259" key="1">
    <source>
        <dbReference type="Pfam" id="PF01494"/>
    </source>
</evidence>
<keyword evidence="3" id="KW-1185">Reference proteome</keyword>
<reference evidence="2 3" key="1">
    <citation type="submission" date="2015-06" db="EMBL/GenBank/DDBJ databases">
        <title>Cloning and characterization of the uncialamcin biosynthetic gene cluster.</title>
        <authorList>
            <person name="Yan X."/>
            <person name="Huang T."/>
            <person name="Ge H."/>
            <person name="Shen B."/>
        </authorList>
    </citation>
    <scope>NUCLEOTIDE SEQUENCE [LARGE SCALE GENOMIC DNA]</scope>
    <source>
        <strain evidence="2 3">DCA2648</strain>
    </source>
</reference>
<comment type="caution">
    <text evidence="2">The sequence shown here is derived from an EMBL/GenBank/DDBJ whole genome shotgun (WGS) entry which is preliminary data.</text>
</comment>
<name>A0A1Q4V909_9ACTN</name>
<dbReference type="Pfam" id="PF01494">
    <property type="entry name" value="FAD_binding_3"/>
    <property type="match status" value="1"/>
</dbReference>
<dbReference type="PANTHER" id="PTHR43422:SF3">
    <property type="entry name" value="THIAMINE THIAZOLE SYNTHASE"/>
    <property type="match status" value="1"/>
</dbReference>
<protein>
    <recommendedName>
        <fullName evidence="1">FAD-binding domain-containing protein</fullName>
    </recommendedName>
</protein>
<proteinExistence type="predicted"/>
<dbReference type="AlphaFoldDB" id="A0A1Q4V909"/>
<dbReference type="Gene3D" id="3.50.50.60">
    <property type="entry name" value="FAD/NAD(P)-binding domain"/>
    <property type="match status" value="1"/>
</dbReference>
<gene>
    <name evidence="2" type="ORF">AB852_14925</name>
</gene>
<dbReference type="InterPro" id="IPR002938">
    <property type="entry name" value="FAD-bd"/>
</dbReference>
<sequence>MNAVVLGGGMSGLMAAHVLAGHFERVTLVERDGGGSADPRRGVPQGWHPHVLALKAAPLLERLFPGLGEEFIASGGLRVGMLDQHRINYYGHQFRQSKSELETVWASRPFLEEGIRSRVRAHTNVTTRFGWEAVAPISGPPGRVTGVRIARIDDGEAEDLTAELVVDATGRGGRARGWLGEMGYEAPREDRVQVNLGYASRLVECAPDVLGHDRAIVVGPKLDRPRGFYFTVQEAGQWTMTVFGYGDHRPSVDPDRLMAQAEALAPPDVWEVIRSARVSPEVHSFQVPRTFRRRYDRLSRFPEGLLVTGDALAVLNPLYGTGIMSSAAYALVLQERLREGLDGIHRGFFRDAARVVLEPWLFSSLSDSFLPGVKGFRAPGSGVASWYLRRMVAAAQHDATVAAAFVRVAGALDSPLALARPAIMRRVIGPRKG</sequence>
<dbReference type="EMBL" id="LFBV01000003">
    <property type="protein sequence ID" value="OKH94287.1"/>
    <property type="molecule type" value="Genomic_DNA"/>
</dbReference>
<accession>A0A1Q4V909</accession>
<dbReference type="Proteomes" id="UP000186455">
    <property type="component" value="Unassembled WGS sequence"/>
</dbReference>